<dbReference type="InterPro" id="IPR053030">
    <property type="entry name" value="Ribosomal_biogenesis_FAF1-like"/>
</dbReference>
<evidence type="ECO:0000313" key="3">
    <source>
        <dbReference type="EnsemblPlants" id="cds.evm.model.06.376"/>
    </source>
</evidence>
<dbReference type="GO" id="GO:0003676">
    <property type="term" value="F:nucleic acid binding"/>
    <property type="evidence" value="ECO:0007669"/>
    <property type="project" value="InterPro"/>
</dbReference>
<feature type="domain" description="RNase H type-1" evidence="2">
    <location>
        <begin position="150"/>
        <end position="272"/>
    </location>
</feature>
<dbReference type="InterPro" id="IPR012337">
    <property type="entry name" value="RNaseH-like_sf"/>
</dbReference>
<dbReference type="Proteomes" id="UP000596661">
    <property type="component" value="Chromosome 6"/>
</dbReference>
<dbReference type="GO" id="GO:0004523">
    <property type="term" value="F:RNA-DNA hybrid ribonuclease activity"/>
    <property type="evidence" value="ECO:0007669"/>
    <property type="project" value="InterPro"/>
</dbReference>
<protein>
    <recommendedName>
        <fullName evidence="2">RNase H type-1 domain-containing protein</fullName>
    </recommendedName>
</protein>
<evidence type="ECO:0000256" key="1">
    <source>
        <dbReference type="SAM" id="MobiDB-lite"/>
    </source>
</evidence>
<name>A0A803PY52_CANSA</name>
<dbReference type="PANTHER" id="PTHR28096:SF1">
    <property type="entry name" value="PROTEIN FAF1"/>
    <property type="match status" value="1"/>
</dbReference>
<dbReference type="InterPro" id="IPR036397">
    <property type="entry name" value="RNaseH_sf"/>
</dbReference>
<dbReference type="EMBL" id="UZAU01000559">
    <property type="status" value="NOT_ANNOTATED_CDS"/>
    <property type="molecule type" value="Genomic_DNA"/>
</dbReference>
<evidence type="ECO:0000313" key="4">
    <source>
        <dbReference type="Proteomes" id="UP000596661"/>
    </source>
</evidence>
<sequence length="452" mass="50814">MPHSLLSRLLKHRYFSNNNFLEARLGHSPSLTWQGIHWGRELLVEGLRHKIGNGYNVLAGFDKWIPGHNDFKAISYTCPPTLPVAHFITEQREWNIPLLNAYFQPIDVDRIVTIPLSFFPSNDRLIWHHTTTGCYTVSWSPPAGLGLKMNVDATVNQEHKILGVGAIIRDGNGNVVAAFSKPVQGCFRSDELEAKALFHSLNWAKQLQLQITHVETDALRVSSAINSTLRNLSSFDDLIMDVCYLLSFFSGVTVSHVKRNANQAAHGLANNAGLMAPFKGKAKMSKRDEGKDERIDLKNIMKDIELLGYSHMTWKEKKEFENRKVVSLGGKPSKQQRLPLSVAKPKMKKQKEREQKMLQERLILGRFGGSSSRNSGSGGKRSEVKRRRPEDRVLKSSQGVFRKGVLDVKHLLNHNPSRATEPSTQMFNKGRKTGNGNSKGKSGGMKMLKFNL</sequence>
<dbReference type="Gene3D" id="3.30.420.10">
    <property type="entry name" value="Ribonuclease H-like superfamily/Ribonuclease H"/>
    <property type="match status" value="1"/>
</dbReference>
<dbReference type="GO" id="GO:0000462">
    <property type="term" value="P:maturation of SSU-rRNA from tricistronic rRNA transcript (SSU-rRNA, 5.8S rRNA, LSU-rRNA)"/>
    <property type="evidence" value="ECO:0007669"/>
    <property type="project" value="TreeGrafter"/>
</dbReference>
<organism evidence="3 4">
    <name type="scientific">Cannabis sativa</name>
    <name type="common">Hemp</name>
    <name type="synonym">Marijuana</name>
    <dbReference type="NCBI Taxonomy" id="3483"/>
    <lineage>
        <taxon>Eukaryota</taxon>
        <taxon>Viridiplantae</taxon>
        <taxon>Streptophyta</taxon>
        <taxon>Embryophyta</taxon>
        <taxon>Tracheophyta</taxon>
        <taxon>Spermatophyta</taxon>
        <taxon>Magnoliopsida</taxon>
        <taxon>eudicotyledons</taxon>
        <taxon>Gunneridae</taxon>
        <taxon>Pentapetalae</taxon>
        <taxon>rosids</taxon>
        <taxon>fabids</taxon>
        <taxon>Rosales</taxon>
        <taxon>Cannabaceae</taxon>
        <taxon>Cannabis</taxon>
    </lineage>
</organism>
<evidence type="ECO:0000259" key="2">
    <source>
        <dbReference type="Pfam" id="PF13456"/>
    </source>
</evidence>
<feature type="region of interest" description="Disordered" evidence="1">
    <location>
        <begin position="413"/>
        <end position="452"/>
    </location>
</feature>
<reference evidence="3" key="1">
    <citation type="submission" date="2018-11" db="EMBL/GenBank/DDBJ databases">
        <authorList>
            <person name="Grassa J C."/>
        </authorList>
    </citation>
    <scope>NUCLEOTIDE SEQUENCE [LARGE SCALE GENOMIC DNA]</scope>
</reference>
<dbReference type="Gramene" id="evm.model.06.376">
    <property type="protein sequence ID" value="cds.evm.model.06.376"/>
    <property type="gene ID" value="evm.TU.06.376"/>
</dbReference>
<dbReference type="SUPFAM" id="SSF53098">
    <property type="entry name" value="Ribonuclease H-like"/>
    <property type="match status" value="1"/>
</dbReference>
<dbReference type="Pfam" id="PF13456">
    <property type="entry name" value="RVT_3"/>
    <property type="match status" value="1"/>
</dbReference>
<dbReference type="GO" id="GO:0005730">
    <property type="term" value="C:nucleolus"/>
    <property type="evidence" value="ECO:0007669"/>
    <property type="project" value="TreeGrafter"/>
</dbReference>
<feature type="region of interest" description="Disordered" evidence="1">
    <location>
        <begin position="330"/>
        <end position="398"/>
    </location>
</feature>
<dbReference type="InterPro" id="IPR044730">
    <property type="entry name" value="RNase_H-like_dom_plant"/>
</dbReference>
<dbReference type="InterPro" id="IPR027973">
    <property type="entry name" value="FSAF1-like"/>
</dbReference>
<feature type="compositionally biased region" description="Polar residues" evidence="1">
    <location>
        <begin position="414"/>
        <end position="427"/>
    </location>
</feature>
<feature type="compositionally biased region" description="Low complexity" evidence="1">
    <location>
        <begin position="434"/>
        <end position="452"/>
    </location>
</feature>
<keyword evidence="4" id="KW-1185">Reference proteome</keyword>
<dbReference type="PANTHER" id="PTHR28096">
    <property type="entry name" value="PROTEIN FAF1"/>
    <property type="match status" value="1"/>
</dbReference>
<dbReference type="Pfam" id="PF15375">
    <property type="entry name" value="FSAF1"/>
    <property type="match status" value="1"/>
</dbReference>
<dbReference type="InterPro" id="IPR002156">
    <property type="entry name" value="RNaseH_domain"/>
</dbReference>
<dbReference type="AlphaFoldDB" id="A0A803PY52"/>
<dbReference type="EnsemblPlants" id="evm.model.06.376">
    <property type="protein sequence ID" value="cds.evm.model.06.376"/>
    <property type="gene ID" value="evm.TU.06.376"/>
</dbReference>
<reference evidence="3" key="2">
    <citation type="submission" date="2021-03" db="UniProtKB">
        <authorList>
            <consortium name="EnsemblPlants"/>
        </authorList>
    </citation>
    <scope>IDENTIFICATION</scope>
</reference>
<accession>A0A803PY52</accession>
<dbReference type="CDD" id="cd06222">
    <property type="entry name" value="RNase_H_like"/>
    <property type="match status" value="1"/>
</dbReference>
<proteinExistence type="predicted"/>